<proteinExistence type="predicted"/>
<dbReference type="AlphaFoldDB" id="A0A3L7ARZ1"/>
<keyword evidence="2" id="KW-1185">Reference proteome</keyword>
<name>A0A3L7ARZ1_9MICO</name>
<organism evidence="1 2">
    <name type="scientific">Mycetocola lacteus</name>
    <dbReference type="NCBI Taxonomy" id="76637"/>
    <lineage>
        <taxon>Bacteria</taxon>
        <taxon>Bacillati</taxon>
        <taxon>Actinomycetota</taxon>
        <taxon>Actinomycetes</taxon>
        <taxon>Micrococcales</taxon>
        <taxon>Microbacteriaceae</taxon>
        <taxon>Mycetocola</taxon>
    </lineage>
</organism>
<protein>
    <submittedName>
        <fullName evidence="1">Uncharacterized protein</fullName>
    </submittedName>
</protein>
<evidence type="ECO:0000313" key="2">
    <source>
        <dbReference type="Proteomes" id="UP000269438"/>
    </source>
</evidence>
<dbReference type="EMBL" id="RCUY01000009">
    <property type="protein sequence ID" value="RLP82172.1"/>
    <property type="molecule type" value="Genomic_DNA"/>
</dbReference>
<dbReference type="RefSeq" id="WP_121688716.1">
    <property type="nucleotide sequence ID" value="NZ_RCUY01000009.1"/>
</dbReference>
<gene>
    <name evidence="1" type="ORF">D9V34_10175</name>
</gene>
<sequence length="197" mass="22615">MQQDAGLDFSDEFLTLMGLDYGITDRERLRACLSDGSVRFPVSDDFDFTFTQMDSGWIAVRRHDRGQLDRHWQEFASLELAERHFAMDIVSSLRRRRGLSPLAESRSSRDLAPNSRVFNVRMRGVERSLWGEELHVEGVPSARFPRYAMTRESKAVDASWSLRFPVREIHAAGLDPVGAPIFHVLTQDYAETLHDED</sequence>
<accession>A0A3L7ARZ1</accession>
<reference evidence="1 2" key="1">
    <citation type="submission" date="2018-10" db="EMBL/GenBank/DDBJ databases">
        <authorList>
            <person name="Li J."/>
        </authorList>
    </citation>
    <scope>NUCLEOTIDE SEQUENCE [LARGE SCALE GENOMIC DNA]</scope>
    <source>
        <strain evidence="1 2">JCM 11654</strain>
    </source>
</reference>
<dbReference type="Proteomes" id="UP000269438">
    <property type="component" value="Unassembled WGS sequence"/>
</dbReference>
<comment type="caution">
    <text evidence="1">The sequence shown here is derived from an EMBL/GenBank/DDBJ whole genome shotgun (WGS) entry which is preliminary data.</text>
</comment>
<evidence type="ECO:0000313" key="1">
    <source>
        <dbReference type="EMBL" id="RLP82172.1"/>
    </source>
</evidence>